<dbReference type="InterPro" id="IPR011006">
    <property type="entry name" value="CheY-like_superfamily"/>
</dbReference>
<dbReference type="GO" id="GO:0000976">
    <property type="term" value="F:transcription cis-regulatory region binding"/>
    <property type="evidence" value="ECO:0007669"/>
    <property type="project" value="TreeGrafter"/>
</dbReference>
<dbReference type="InterPro" id="IPR036388">
    <property type="entry name" value="WH-like_DNA-bd_sf"/>
</dbReference>
<keyword evidence="7" id="KW-0804">Transcription</keyword>
<evidence type="ECO:0000256" key="1">
    <source>
        <dbReference type="ARBA" id="ARBA00004496"/>
    </source>
</evidence>
<dbReference type="SMART" id="SM00448">
    <property type="entry name" value="REC"/>
    <property type="match status" value="1"/>
</dbReference>
<evidence type="ECO:0000256" key="5">
    <source>
        <dbReference type="ARBA" id="ARBA00023015"/>
    </source>
</evidence>
<gene>
    <name evidence="12" type="primary">arcA_1</name>
    <name evidence="12" type="ORF">GCE9029_01000</name>
</gene>
<dbReference type="GO" id="GO:0032993">
    <property type="term" value="C:protein-DNA complex"/>
    <property type="evidence" value="ECO:0007669"/>
    <property type="project" value="TreeGrafter"/>
</dbReference>
<dbReference type="PANTHER" id="PTHR48111:SF4">
    <property type="entry name" value="DNA-BINDING DUAL TRANSCRIPTIONAL REGULATOR OMPR"/>
    <property type="match status" value="1"/>
</dbReference>
<evidence type="ECO:0000256" key="6">
    <source>
        <dbReference type="ARBA" id="ARBA00023125"/>
    </source>
</evidence>
<evidence type="ECO:0000313" key="12">
    <source>
        <dbReference type="EMBL" id="CZF78696.1"/>
    </source>
</evidence>
<evidence type="ECO:0000259" key="10">
    <source>
        <dbReference type="PROSITE" id="PS50110"/>
    </source>
</evidence>
<keyword evidence="3 8" id="KW-0597">Phosphoprotein</keyword>
<dbReference type="InterPro" id="IPR001789">
    <property type="entry name" value="Sig_transdc_resp-reg_receiver"/>
</dbReference>
<proteinExistence type="predicted"/>
<evidence type="ECO:0000256" key="7">
    <source>
        <dbReference type="ARBA" id="ARBA00023163"/>
    </source>
</evidence>
<dbReference type="PROSITE" id="PS51755">
    <property type="entry name" value="OMPR_PHOB"/>
    <property type="match status" value="1"/>
</dbReference>
<dbReference type="SMART" id="SM00862">
    <property type="entry name" value="Trans_reg_C"/>
    <property type="match status" value="1"/>
</dbReference>
<sequence length="249" mass="28128">MMSSQVSHIVVVDDEQEVRDVLADALTQVGYNVTKASNGDQLRAASDIDLAVIDLRLNNEDGLQLARQLRESSDIPIMMLTGKGDATDLIIGLEVAADDYMMKPFNLREFTARVNALLRRSKKSQAIESKPVESDETLYQFSNWTLNLSRRQLIHTNGYQADLTYGEFSLLEAFISSPQRVLTREQLMEKTHGFDSDSMDRTIDVLVVRLRRKIEPNPRIPSLIKTERGLGYRFDCSVVQVMNSALSDQ</sequence>
<feature type="domain" description="OmpR/PhoB-type" evidence="11">
    <location>
        <begin position="136"/>
        <end position="236"/>
    </location>
</feature>
<feature type="modified residue" description="4-aspartylphosphate" evidence="8">
    <location>
        <position position="54"/>
    </location>
</feature>
<dbReference type="PROSITE" id="PS50110">
    <property type="entry name" value="RESPONSE_REGULATORY"/>
    <property type="match status" value="1"/>
</dbReference>
<dbReference type="EMBL" id="FIZX01000001">
    <property type="protein sequence ID" value="CZF78696.1"/>
    <property type="molecule type" value="Genomic_DNA"/>
</dbReference>
<dbReference type="Gene3D" id="3.40.50.2300">
    <property type="match status" value="1"/>
</dbReference>
<keyword evidence="6 9" id="KW-0238">DNA-binding</keyword>
<dbReference type="RefSeq" id="WP_231870041.1">
    <property type="nucleotide sequence ID" value="NZ_FIZX01000001.1"/>
</dbReference>
<dbReference type="InterPro" id="IPR001867">
    <property type="entry name" value="OmpR/PhoB-type_DNA-bd"/>
</dbReference>
<dbReference type="CDD" id="cd00383">
    <property type="entry name" value="trans_reg_C"/>
    <property type="match status" value="1"/>
</dbReference>
<dbReference type="Gene3D" id="6.10.250.690">
    <property type="match status" value="1"/>
</dbReference>
<keyword evidence="2" id="KW-0963">Cytoplasm</keyword>
<dbReference type="GO" id="GO:0000156">
    <property type="term" value="F:phosphorelay response regulator activity"/>
    <property type="evidence" value="ECO:0007669"/>
    <property type="project" value="TreeGrafter"/>
</dbReference>
<dbReference type="Pfam" id="PF00072">
    <property type="entry name" value="Response_reg"/>
    <property type="match status" value="1"/>
</dbReference>
<reference evidence="13" key="1">
    <citation type="submission" date="2016-02" db="EMBL/GenBank/DDBJ databases">
        <authorList>
            <person name="Rodrigo-Torres Lidia"/>
            <person name="Arahal R.David."/>
        </authorList>
    </citation>
    <scope>NUCLEOTIDE SEQUENCE [LARGE SCALE GENOMIC DNA]</scope>
    <source>
        <strain evidence="13">CECT 9029</strain>
    </source>
</reference>
<dbReference type="InterPro" id="IPR016032">
    <property type="entry name" value="Sig_transdc_resp-reg_C-effctor"/>
</dbReference>
<name>A0A128EXH1_9GAMM</name>
<dbReference type="Proteomes" id="UP000071641">
    <property type="component" value="Unassembled WGS sequence"/>
</dbReference>
<dbReference type="FunFam" id="1.10.10.10:FF:000099">
    <property type="entry name" value="Two-component system response regulator TorR"/>
    <property type="match status" value="1"/>
</dbReference>
<dbReference type="GO" id="GO:0005829">
    <property type="term" value="C:cytosol"/>
    <property type="evidence" value="ECO:0007669"/>
    <property type="project" value="TreeGrafter"/>
</dbReference>
<dbReference type="InterPro" id="IPR039420">
    <property type="entry name" value="WalR-like"/>
</dbReference>
<keyword evidence="13" id="KW-1185">Reference proteome</keyword>
<evidence type="ECO:0000256" key="3">
    <source>
        <dbReference type="ARBA" id="ARBA00022553"/>
    </source>
</evidence>
<dbReference type="AlphaFoldDB" id="A0A128EXH1"/>
<evidence type="ECO:0000256" key="4">
    <source>
        <dbReference type="ARBA" id="ARBA00023012"/>
    </source>
</evidence>
<dbReference type="SUPFAM" id="SSF52172">
    <property type="entry name" value="CheY-like"/>
    <property type="match status" value="1"/>
</dbReference>
<keyword evidence="5" id="KW-0805">Transcription regulation</keyword>
<evidence type="ECO:0000259" key="11">
    <source>
        <dbReference type="PROSITE" id="PS51755"/>
    </source>
</evidence>
<evidence type="ECO:0000256" key="8">
    <source>
        <dbReference type="PROSITE-ProRule" id="PRU00169"/>
    </source>
</evidence>
<dbReference type="Gene3D" id="1.10.10.10">
    <property type="entry name" value="Winged helix-like DNA-binding domain superfamily/Winged helix DNA-binding domain"/>
    <property type="match status" value="1"/>
</dbReference>
<accession>A0A128EXH1</accession>
<keyword evidence="4" id="KW-0902">Two-component regulatory system</keyword>
<feature type="DNA-binding region" description="OmpR/PhoB-type" evidence="9">
    <location>
        <begin position="136"/>
        <end position="236"/>
    </location>
</feature>
<evidence type="ECO:0000256" key="9">
    <source>
        <dbReference type="PROSITE-ProRule" id="PRU01091"/>
    </source>
</evidence>
<organism evidence="12 13">
    <name type="scientific">Grimontia celer</name>
    <dbReference type="NCBI Taxonomy" id="1796497"/>
    <lineage>
        <taxon>Bacteria</taxon>
        <taxon>Pseudomonadati</taxon>
        <taxon>Pseudomonadota</taxon>
        <taxon>Gammaproteobacteria</taxon>
        <taxon>Vibrionales</taxon>
        <taxon>Vibrionaceae</taxon>
        <taxon>Grimontia</taxon>
    </lineage>
</organism>
<protein>
    <submittedName>
        <fullName evidence="12">Aerobic respiration control protein ArcA</fullName>
    </submittedName>
</protein>
<dbReference type="Pfam" id="PF00486">
    <property type="entry name" value="Trans_reg_C"/>
    <property type="match status" value="1"/>
</dbReference>
<dbReference type="STRING" id="1796497.GCE9029_01000"/>
<dbReference type="GO" id="GO:0006355">
    <property type="term" value="P:regulation of DNA-templated transcription"/>
    <property type="evidence" value="ECO:0007669"/>
    <property type="project" value="InterPro"/>
</dbReference>
<evidence type="ECO:0000256" key="2">
    <source>
        <dbReference type="ARBA" id="ARBA00022490"/>
    </source>
</evidence>
<dbReference type="SUPFAM" id="SSF46894">
    <property type="entry name" value="C-terminal effector domain of the bipartite response regulators"/>
    <property type="match status" value="1"/>
</dbReference>
<comment type="subcellular location">
    <subcellularLocation>
        <location evidence="1">Cytoplasm</location>
    </subcellularLocation>
</comment>
<dbReference type="PANTHER" id="PTHR48111">
    <property type="entry name" value="REGULATOR OF RPOS"/>
    <property type="match status" value="1"/>
</dbReference>
<evidence type="ECO:0000313" key="13">
    <source>
        <dbReference type="Proteomes" id="UP000071641"/>
    </source>
</evidence>
<feature type="domain" description="Response regulatory" evidence="10">
    <location>
        <begin position="8"/>
        <end position="118"/>
    </location>
</feature>